<dbReference type="PATRIC" id="fig|1423807.3.peg.2208"/>
<sequence length="350" mass="36297">MKKQVSMLLATTIVLLGAAGCGNSSQKSSSSSSKSSAATSSKSVSSSTSANKMNFDQITNGDYTTLQGNWKEVGYAAKGSDENQLTAGSSDSLTVSADQIKNGDMSVEGNKLTDTNGSHGLKFSTKDNILTAELRDADTASINWTVTFYPKGTFNKFTTDNGSVGNKQNLIVIWTSNNSYEEVFAEDSTSNSSASSSSTSQNSTNKSATSSTKTSSSADIDLTQLTSNNFASLVGTWKNPSDGQTIVVTSKTTTPPAGSSYAASVGAVISGQDQDGYPTVITSGSTQDGYMMGSYGTFNPDVSEGSGLQPISIIPKGVKAGSTDDSDSSKARLIMGGGQSGYQSQAYYKE</sequence>
<dbReference type="eggNOG" id="ENOG5030AMG">
    <property type="taxonomic scope" value="Bacteria"/>
</dbReference>
<dbReference type="Pfam" id="PF19804">
    <property type="entry name" value="DUF6287"/>
    <property type="match status" value="2"/>
</dbReference>
<dbReference type="AlphaFoldDB" id="A0A0R1WF01"/>
<evidence type="ECO:0000259" key="3">
    <source>
        <dbReference type="Pfam" id="PF19804"/>
    </source>
</evidence>
<feature type="chain" id="PRO_5039273677" evidence="2">
    <location>
        <begin position="19"/>
        <end position="350"/>
    </location>
</feature>
<feature type="region of interest" description="Disordered" evidence="1">
    <location>
        <begin position="188"/>
        <end position="218"/>
    </location>
</feature>
<evidence type="ECO:0000313" key="4">
    <source>
        <dbReference type="EMBL" id="KRM12636.1"/>
    </source>
</evidence>
<gene>
    <name evidence="4" type="ORF">FD16_GL002151</name>
</gene>
<feature type="domain" description="DUF6287" evidence="3">
    <location>
        <begin position="219"/>
        <end position="250"/>
    </location>
</feature>
<accession>A0A0R1WF01</accession>
<proteinExistence type="predicted"/>
<dbReference type="InterPro" id="IPR046254">
    <property type="entry name" value="DUF6287"/>
</dbReference>
<comment type="caution">
    <text evidence="4">The sequence shown here is derived from an EMBL/GenBank/DDBJ whole genome shotgun (WGS) entry which is preliminary data.</text>
</comment>
<dbReference type="PROSITE" id="PS51257">
    <property type="entry name" value="PROKAR_LIPOPROTEIN"/>
    <property type="match status" value="1"/>
</dbReference>
<keyword evidence="2" id="KW-0732">Signal</keyword>
<protein>
    <submittedName>
        <fullName evidence="4">Lipoprotein</fullName>
    </submittedName>
</protein>
<organism evidence="4 5">
    <name type="scientific">Paucilactobacillus suebicus DSM 5007 = KCTC 3549</name>
    <dbReference type="NCBI Taxonomy" id="1423807"/>
    <lineage>
        <taxon>Bacteria</taxon>
        <taxon>Bacillati</taxon>
        <taxon>Bacillota</taxon>
        <taxon>Bacilli</taxon>
        <taxon>Lactobacillales</taxon>
        <taxon>Lactobacillaceae</taxon>
        <taxon>Paucilactobacillus</taxon>
    </lineage>
</organism>
<feature type="region of interest" description="Disordered" evidence="1">
    <location>
        <begin position="21"/>
        <end position="49"/>
    </location>
</feature>
<reference evidence="4 5" key="1">
    <citation type="journal article" date="2015" name="Genome Announc.">
        <title>Expanding the biotechnology potential of lactobacilli through comparative genomics of 213 strains and associated genera.</title>
        <authorList>
            <person name="Sun Z."/>
            <person name="Harris H.M."/>
            <person name="McCann A."/>
            <person name="Guo C."/>
            <person name="Argimon S."/>
            <person name="Zhang W."/>
            <person name="Yang X."/>
            <person name="Jeffery I.B."/>
            <person name="Cooney J.C."/>
            <person name="Kagawa T.F."/>
            <person name="Liu W."/>
            <person name="Song Y."/>
            <person name="Salvetti E."/>
            <person name="Wrobel A."/>
            <person name="Rasinkangas P."/>
            <person name="Parkhill J."/>
            <person name="Rea M.C."/>
            <person name="O'Sullivan O."/>
            <person name="Ritari J."/>
            <person name="Douillard F.P."/>
            <person name="Paul Ross R."/>
            <person name="Yang R."/>
            <person name="Briner A.E."/>
            <person name="Felis G.E."/>
            <person name="de Vos W.M."/>
            <person name="Barrangou R."/>
            <person name="Klaenhammer T.R."/>
            <person name="Caufield P.W."/>
            <person name="Cui Y."/>
            <person name="Zhang H."/>
            <person name="O'Toole P.W."/>
        </authorList>
    </citation>
    <scope>NUCLEOTIDE SEQUENCE [LARGE SCALE GENOMIC DNA]</scope>
    <source>
        <strain evidence="4 5">DSM 5007</strain>
    </source>
</reference>
<feature type="signal peptide" evidence="2">
    <location>
        <begin position="1"/>
        <end position="18"/>
    </location>
</feature>
<feature type="region of interest" description="Disordered" evidence="1">
    <location>
        <begin position="316"/>
        <end position="338"/>
    </location>
</feature>
<evidence type="ECO:0000256" key="2">
    <source>
        <dbReference type="SAM" id="SignalP"/>
    </source>
</evidence>
<feature type="domain" description="DUF6287" evidence="3">
    <location>
        <begin position="53"/>
        <end position="71"/>
    </location>
</feature>
<evidence type="ECO:0000256" key="1">
    <source>
        <dbReference type="SAM" id="MobiDB-lite"/>
    </source>
</evidence>
<dbReference type="OrthoDB" id="2327946at2"/>
<name>A0A0R1WF01_9LACO</name>
<evidence type="ECO:0000313" key="5">
    <source>
        <dbReference type="Proteomes" id="UP000051820"/>
    </source>
</evidence>
<keyword evidence="4" id="KW-0449">Lipoprotein</keyword>
<keyword evidence="5" id="KW-1185">Reference proteome</keyword>
<dbReference type="EMBL" id="AZGF01000006">
    <property type="protein sequence ID" value="KRM12636.1"/>
    <property type="molecule type" value="Genomic_DNA"/>
</dbReference>
<feature type="compositionally biased region" description="Low complexity" evidence="1">
    <location>
        <begin position="24"/>
        <end position="49"/>
    </location>
</feature>
<dbReference type="Proteomes" id="UP000051820">
    <property type="component" value="Unassembled WGS sequence"/>
</dbReference>
<dbReference type="RefSeq" id="WP_010621000.1">
    <property type="nucleotide sequence ID" value="NZ_AZGF01000006.1"/>
</dbReference>